<accession>A0A4U7BQJ4</accession>
<comment type="subcellular location">
    <subcellularLocation>
        <location evidence="2">Endomembrane system</location>
        <topology evidence="2">Multi-pass membrane protein</topology>
    </subcellularLocation>
</comment>
<dbReference type="OrthoDB" id="9777147at2"/>
<comment type="caution">
    <text evidence="17">The sequence shown here is derived from an EMBL/GenBank/DDBJ whole genome shotgun (WGS) entry which is preliminary data.</text>
</comment>
<dbReference type="PANTHER" id="PTHR14269">
    <property type="entry name" value="CDP-DIACYLGLYCEROL--GLYCEROL-3-PHOSPHATE 3-PHOSPHATIDYLTRANSFERASE-RELATED"/>
    <property type="match status" value="1"/>
</dbReference>
<dbReference type="Pfam" id="PF01066">
    <property type="entry name" value="CDP-OH_P_transf"/>
    <property type="match status" value="1"/>
</dbReference>
<evidence type="ECO:0000313" key="18">
    <source>
        <dbReference type="Proteomes" id="UP000310353"/>
    </source>
</evidence>
<dbReference type="GO" id="GO:0008654">
    <property type="term" value="P:phospholipid biosynthetic process"/>
    <property type="evidence" value="ECO:0007669"/>
    <property type="project" value="UniProtKB-KW"/>
</dbReference>
<dbReference type="Gene3D" id="1.20.120.1760">
    <property type="match status" value="1"/>
</dbReference>
<dbReference type="InterPro" id="IPR004533">
    <property type="entry name" value="CDP-diaglyc--ser_O-PTrfase"/>
</dbReference>
<keyword evidence="18" id="KW-1185">Reference proteome</keyword>
<evidence type="ECO:0000256" key="13">
    <source>
        <dbReference type="ARBA" id="ARBA00023264"/>
    </source>
</evidence>
<evidence type="ECO:0000256" key="10">
    <source>
        <dbReference type="ARBA" id="ARBA00023098"/>
    </source>
</evidence>
<dbReference type="InterPro" id="IPR048254">
    <property type="entry name" value="CDP_ALCOHOL_P_TRANSF_CS"/>
</dbReference>
<evidence type="ECO:0000256" key="2">
    <source>
        <dbReference type="ARBA" id="ARBA00004127"/>
    </source>
</evidence>
<keyword evidence="12" id="KW-0594">Phospholipid biosynthesis</keyword>
<dbReference type="EMBL" id="NXMA01000001">
    <property type="protein sequence ID" value="TKX33071.1"/>
    <property type="molecule type" value="Genomic_DNA"/>
</dbReference>
<dbReference type="PROSITE" id="PS00379">
    <property type="entry name" value="CDP_ALCOHOL_P_TRANSF"/>
    <property type="match status" value="1"/>
</dbReference>
<keyword evidence="7 15" id="KW-0808">Transferase</keyword>
<gene>
    <name evidence="17" type="primary">pssA</name>
    <name evidence="17" type="ORF">CQA76_00120</name>
</gene>
<dbReference type="InterPro" id="IPR000462">
    <property type="entry name" value="CDP-OH_P_trans"/>
</dbReference>
<evidence type="ECO:0000256" key="14">
    <source>
        <dbReference type="ARBA" id="ARBA00032361"/>
    </source>
</evidence>
<evidence type="ECO:0000256" key="6">
    <source>
        <dbReference type="ARBA" id="ARBA00022516"/>
    </source>
</evidence>
<evidence type="ECO:0000313" key="17">
    <source>
        <dbReference type="EMBL" id="TKX33071.1"/>
    </source>
</evidence>
<evidence type="ECO:0000256" key="3">
    <source>
        <dbReference type="ARBA" id="ARBA00010441"/>
    </source>
</evidence>
<keyword evidence="6" id="KW-0444">Lipid biosynthesis</keyword>
<dbReference type="Proteomes" id="UP000310353">
    <property type="component" value="Unassembled WGS sequence"/>
</dbReference>
<evidence type="ECO:0000256" key="4">
    <source>
        <dbReference type="ARBA" id="ARBA00013174"/>
    </source>
</evidence>
<keyword evidence="8 16" id="KW-0812">Transmembrane</keyword>
<dbReference type="NCBIfam" id="TIGR00473">
    <property type="entry name" value="pssA"/>
    <property type="match status" value="1"/>
</dbReference>
<dbReference type="RefSeq" id="WP_137621428.1">
    <property type="nucleotide sequence ID" value="NZ_NXMA01000001.1"/>
</dbReference>
<evidence type="ECO:0000256" key="7">
    <source>
        <dbReference type="ARBA" id="ARBA00022679"/>
    </source>
</evidence>
<feature type="transmembrane region" description="Helical" evidence="16">
    <location>
        <begin position="12"/>
        <end position="33"/>
    </location>
</feature>
<evidence type="ECO:0000256" key="11">
    <source>
        <dbReference type="ARBA" id="ARBA00023136"/>
    </source>
</evidence>
<comment type="similarity">
    <text evidence="3 15">Belongs to the CDP-alcohol phosphatidyltransferase class-I family.</text>
</comment>
<dbReference type="GO" id="GO:0003882">
    <property type="term" value="F:CDP-diacylglycerol-serine O-phosphatidyltransferase activity"/>
    <property type="evidence" value="ECO:0007669"/>
    <property type="project" value="UniProtKB-EC"/>
</dbReference>
<comment type="catalytic activity">
    <reaction evidence="1">
        <text>a CDP-1,2-diacyl-sn-glycerol + L-serine = a 1,2-diacyl-sn-glycero-3-phospho-L-serine + CMP + H(+)</text>
        <dbReference type="Rhea" id="RHEA:16913"/>
        <dbReference type="ChEBI" id="CHEBI:15378"/>
        <dbReference type="ChEBI" id="CHEBI:33384"/>
        <dbReference type="ChEBI" id="CHEBI:57262"/>
        <dbReference type="ChEBI" id="CHEBI:58332"/>
        <dbReference type="ChEBI" id="CHEBI:60377"/>
        <dbReference type="EC" id="2.7.8.8"/>
    </reaction>
</comment>
<sequence>MNTNKPQFVYILPNLFTAASVFLGVISIISSIQGNYDKALIYIIFSLICDGLDGRVARLTKTTSKFGIEFDSLADLVAFGVAPAMFFYMAIGSEYGRYGSLVAAFFVVFGAIRLARFNVTTGTYEPSVFIGLPIPTAAVVSAIWTYSYYHYDFLKAYGIAFLVLQAVLGLLMVSNIRYPSFKKLDFNRSSVLKVLIILIIIFSFLYLYPLRSLTILASLYVLYGIIRACYTIVFSKFKKS</sequence>
<evidence type="ECO:0000256" key="5">
    <source>
        <dbReference type="ARBA" id="ARBA00017171"/>
    </source>
</evidence>
<dbReference type="GO" id="GO:0012505">
    <property type="term" value="C:endomembrane system"/>
    <property type="evidence" value="ECO:0007669"/>
    <property type="project" value="UniProtKB-SubCell"/>
</dbReference>
<dbReference type="EC" id="2.7.8.8" evidence="4"/>
<dbReference type="PANTHER" id="PTHR14269:SF61">
    <property type="entry name" value="CDP-DIACYLGLYCEROL--SERINE O-PHOSPHATIDYLTRANSFERASE"/>
    <property type="match status" value="1"/>
</dbReference>
<keyword evidence="10" id="KW-0443">Lipid metabolism</keyword>
<dbReference type="AlphaFoldDB" id="A0A4U7BQJ4"/>
<evidence type="ECO:0000256" key="9">
    <source>
        <dbReference type="ARBA" id="ARBA00022989"/>
    </source>
</evidence>
<feature type="transmembrane region" description="Helical" evidence="16">
    <location>
        <begin position="214"/>
        <end position="234"/>
    </location>
</feature>
<reference evidence="17 18" key="1">
    <citation type="submission" date="2018-05" db="EMBL/GenBank/DDBJ databases">
        <title>Novel Campyloabacter and Helicobacter Species and Strains.</title>
        <authorList>
            <person name="Mannion A.J."/>
            <person name="Shen Z."/>
            <person name="Fox J.G."/>
        </authorList>
    </citation>
    <scope>NUCLEOTIDE SEQUENCE [LARGE SCALE GENOMIC DNA]</scope>
    <source>
        <strain evidence="18">MIT17-670</strain>
    </source>
</reference>
<keyword evidence="9 16" id="KW-1133">Transmembrane helix</keyword>
<evidence type="ECO:0000256" key="1">
    <source>
        <dbReference type="ARBA" id="ARBA00000287"/>
    </source>
</evidence>
<evidence type="ECO:0000256" key="16">
    <source>
        <dbReference type="SAM" id="Phobius"/>
    </source>
</evidence>
<feature type="transmembrane region" description="Helical" evidence="16">
    <location>
        <begin position="155"/>
        <end position="178"/>
    </location>
</feature>
<organism evidence="17 18">
    <name type="scientific">Campylobacter aviculae</name>
    <dbReference type="NCBI Taxonomy" id="2510190"/>
    <lineage>
        <taxon>Bacteria</taxon>
        <taxon>Pseudomonadati</taxon>
        <taxon>Campylobacterota</taxon>
        <taxon>Epsilonproteobacteria</taxon>
        <taxon>Campylobacterales</taxon>
        <taxon>Campylobacteraceae</taxon>
        <taxon>Campylobacter</taxon>
    </lineage>
</organism>
<feature type="transmembrane region" description="Helical" evidence="16">
    <location>
        <begin position="97"/>
        <end position="115"/>
    </location>
</feature>
<dbReference type="InterPro" id="IPR043130">
    <property type="entry name" value="CDP-OH_PTrfase_TM_dom"/>
</dbReference>
<keyword evidence="13" id="KW-1208">Phospholipid metabolism</keyword>
<evidence type="ECO:0000256" key="12">
    <source>
        <dbReference type="ARBA" id="ARBA00023209"/>
    </source>
</evidence>
<protein>
    <recommendedName>
        <fullName evidence="5">CDP-diacylglycerol--serine O-phosphatidyltransferase</fullName>
        <ecNumber evidence="4">2.7.8.8</ecNumber>
    </recommendedName>
    <alternativeName>
        <fullName evidence="14">Phosphatidylserine synthase</fullName>
    </alternativeName>
</protein>
<proteinExistence type="inferred from homology"/>
<feature type="transmembrane region" description="Helical" evidence="16">
    <location>
        <begin position="127"/>
        <end position="149"/>
    </location>
</feature>
<dbReference type="GO" id="GO:0016020">
    <property type="term" value="C:membrane"/>
    <property type="evidence" value="ECO:0007669"/>
    <property type="project" value="InterPro"/>
</dbReference>
<feature type="transmembrane region" description="Helical" evidence="16">
    <location>
        <begin position="72"/>
        <end position="91"/>
    </location>
</feature>
<evidence type="ECO:0000256" key="8">
    <source>
        <dbReference type="ARBA" id="ARBA00022692"/>
    </source>
</evidence>
<feature type="transmembrane region" description="Helical" evidence="16">
    <location>
        <begin position="39"/>
        <end position="60"/>
    </location>
</feature>
<keyword evidence="11 16" id="KW-0472">Membrane</keyword>
<evidence type="ECO:0000256" key="15">
    <source>
        <dbReference type="RuleBase" id="RU003750"/>
    </source>
</evidence>
<feature type="transmembrane region" description="Helical" evidence="16">
    <location>
        <begin position="190"/>
        <end position="208"/>
    </location>
</feature>
<dbReference type="InterPro" id="IPR050324">
    <property type="entry name" value="CDP-alcohol_PTase-I"/>
</dbReference>
<name>A0A4U7BQJ4_9BACT</name>